<feature type="region of interest" description="Disordered" evidence="1">
    <location>
        <begin position="399"/>
        <end position="430"/>
    </location>
</feature>
<feature type="domain" description="DUF4032" evidence="2">
    <location>
        <begin position="231"/>
        <end position="393"/>
    </location>
</feature>
<dbReference type="SUPFAM" id="SSF56112">
    <property type="entry name" value="Protein kinase-like (PK-like)"/>
    <property type="match status" value="1"/>
</dbReference>
<dbReference type="EMBL" id="JADKPN010000015">
    <property type="protein sequence ID" value="MBF4765487.1"/>
    <property type="molecule type" value="Genomic_DNA"/>
</dbReference>
<evidence type="ECO:0000313" key="3">
    <source>
        <dbReference type="EMBL" id="MBF4765487.1"/>
    </source>
</evidence>
<dbReference type="AlphaFoldDB" id="A0A930VJ44"/>
<protein>
    <submittedName>
        <fullName evidence="3">DUF4032 domain-containing protein</fullName>
    </submittedName>
</protein>
<evidence type="ECO:0000313" key="4">
    <source>
        <dbReference type="Proteomes" id="UP000640489"/>
    </source>
</evidence>
<reference evidence="3" key="1">
    <citation type="submission" date="2020-11" db="EMBL/GenBank/DDBJ databases">
        <title>Nocardioides sp. nov., isolated from Soil of Cynanchum wilfordii Hemsley rhizosphere.</title>
        <authorList>
            <person name="Lee J.-S."/>
            <person name="Suh M.K."/>
            <person name="Kim J.-S."/>
        </authorList>
    </citation>
    <scope>NUCLEOTIDE SEQUENCE</scope>
    <source>
        <strain evidence="3">KCTC 19275</strain>
    </source>
</reference>
<comment type="caution">
    <text evidence="3">The sequence shown here is derived from an EMBL/GenBank/DDBJ whole genome shotgun (WGS) entry which is preliminary data.</text>
</comment>
<evidence type="ECO:0000259" key="2">
    <source>
        <dbReference type="Pfam" id="PF13224"/>
    </source>
</evidence>
<name>A0A930VJ44_9ACTN</name>
<dbReference type="InterPro" id="IPR025111">
    <property type="entry name" value="DUF4032"/>
</dbReference>
<keyword evidence="4" id="KW-1185">Reference proteome</keyword>
<dbReference type="Proteomes" id="UP000640489">
    <property type="component" value="Unassembled WGS sequence"/>
</dbReference>
<proteinExistence type="predicted"/>
<dbReference type="Pfam" id="PF13224">
    <property type="entry name" value="DUF4032"/>
    <property type="match status" value="1"/>
</dbReference>
<sequence length="430" mass="48849">MAAPHALRIVASRPDPAIVTLPWSLPLEEWTEHVVPLPRGLSRHVVRIVRLGTRTYAVKETVEEIAFREYRLLRDLQRIPLPAVVPQGVVTGRVDADGEPLPSALLTEHLSYSLPYRSLFAHGLQADNLPSLIDALVVLLVRLHLGGFYWGDVSLSNVLFRRAAGGFSAYLVDAETGEIRDTLSAPMREYDVRVGCENVFAELLDLQASSSLNPEFDVFDIAELIERRYHELWDELTKEEEFRVEEMWRIQSRIERLNDLGFDVEEIDIVTDFDGDRVRIQPKVVELGHHQRELQALTGLHVEDAQARRLLNDIAAYTAHFDLGRESRELIAGRWLGEIFEPIMEMVPPEARGKLEPAEIFHEILVHRWYLSEQRGREVSIFETARDYIDNVLRHKPDELVTPAAGPAPDTSEIPVVPDEDEEELPPIGG</sequence>
<gene>
    <name evidence="3" type="ORF">ISU07_20345</name>
</gene>
<accession>A0A930VJ44</accession>
<dbReference type="InterPro" id="IPR011009">
    <property type="entry name" value="Kinase-like_dom_sf"/>
</dbReference>
<dbReference type="RefSeq" id="WP_194708661.1">
    <property type="nucleotide sequence ID" value="NZ_JADKPN010000015.1"/>
</dbReference>
<feature type="compositionally biased region" description="Acidic residues" evidence="1">
    <location>
        <begin position="418"/>
        <end position="430"/>
    </location>
</feature>
<organism evidence="3 4">
    <name type="scientific">Nocardioides islandensis</name>
    <dbReference type="NCBI Taxonomy" id="433663"/>
    <lineage>
        <taxon>Bacteria</taxon>
        <taxon>Bacillati</taxon>
        <taxon>Actinomycetota</taxon>
        <taxon>Actinomycetes</taxon>
        <taxon>Propionibacteriales</taxon>
        <taxon>Nocardioidaceae</taxon>
        <taxon>Nocardioides</taxon>
    </lineage>
</organism>
<evidence type="ECO:0000256" key="1">
    <source>
        <dbReference type="SAM" id="MobiDB-lite"/>
    </source>
</evidence>